<name>A0A9W6S7B3_9ACTN</name>
<evidence type="ECO:0000256" key="2">
    <source>
        <dbReference type="SAM" id="Phobius"/>
    </source>
</evidence>
<feature type="transmembrane region" description="Helical" evidence="2">
    <location>
        <begin position="128"/>
        <end position="148"/>
    </location>
</feature>
<feature type="compositionally biased region" description="Low complexity" evidence="1">
    <location>
        <begin position="58"/>
        <end position="74"/>
    </location>
</feature>
<dbReference type="CDD" id="cd00028">
    <property type="entry name" value="B_lectin"/>
    <property type="match status" value="1"/>
</dbReference>
<gene>
    <name evidence="4" type="ORF">Airi02_063230</name>
</gene>
<dbReference type="Gene3D" id="2.90.10.10">
    <property type="entry name" value="Bulb-type lectin domain"/>
    <property type="match status" value="2"/>
</dbReference>
<keyword evidence="2" id="KW-1133">Transmembrane helix</keyword>
<evidence type="ECO:0000313" key="5">
    <source>
        <dbReference type="Proteomes" id="UP001165074"/>
    </source>
</evidence>
<feature type="domain" description="Bulb-type lectin" evidence="3">
    <location>
        <begin position="228"/>
        <end position="357"/>
    </location>
</feature>
<dbReference type="Proteomes" id="UP001165074">
    <property type="component" value="Unassembled WGS sequence"/>
</dbReference>
<feature type="compositionally biased region" description="Low complexity" evidence="1">
    <location>
        <begin position="180"/>
        <end position="204"/>
    </location>
</feature>
<organism evidence="4 5">
    <name type="scientific">Actinoallomurus iriomotensis</name>
    <dbReference type="NCBI Taxonomy" id="478107"/>
    <lineage>
        <taxon>Bacteria</taxon>
        <taxon>Bacillati</taxon>
        <taxon>Actinomycetota</taxon>
        <taxon>Actinomycetes</taxon>
        <taxon>Streptosporangiales</taxon>
        <taxon>Thermomonosporaceae</taxon>
        <taxon>Actinoallomurus</taxon>
    </lineage>
</organism>
<dbReference type="InterPro" id="IPR036426">
    <property type="entry name" value="Bulb-type_lectin_dom_sf"/>
</dbReference>
<feature type="compositionally biased region" description="Basic and acidic residues" evidence="1">
    <location>
        <begin position="1"/>
        <end position="22"/>
    </location>
</feature>
<proteinExistence type="predicted"/>
<evidence type="ECO:0000259" key="3">
    <source>
        <dbReference type="PROSITE" id="PS50927"/>
    </source>
</evidence>
<comment type="caution">
    <text evidence="4">The sequence shown here is derived from an EMBL/GenBank/DDBJ whole genome shotgun (WGS) entry which is preliminary data.</text>
</comment>
<accession>A0A9W6S7B3</accession>
<dbReference type="SUPFAM" id="SSF51110">
    <property type="entry name" value="alpha-D-mannose-specific plant lectins"/>
    <property type="match status" value="1"/>
</dbReference>
<sequence length="358" mass="36374">MPRQPKDHRSSETDTGTVKKTDASSGSGSGERTNQLGVRRQVELPDVDIHAAAELVTAGSASAAKSGTPAASTSVGETAGGLKEKTGDAGAKSTAAAEATEPEPVSPTAVDPDTGNGGMPPGRPKKPMLAAAGIGGAILLAIPILLVGRGSHEHEKQRTDAAGNMLAPDGGQQPPGAFVPASPSATATPSTSSSASPSASAKAKSSAKPKGKGKTLAEPKRSAKKGSSASRMSANSVPSSELPKSGGAPYALEVHSTLDLHPGDTWRTNVIALTMQRGGNLVLRNKRGRIIWSSGTHRAGVYCELQTDGNLVIYAGKRTAVWAAGTYGHPNATLVLQADSNMVIYDGHNAVWATNTQA</sequence>
<feature type="compositionally biased region" description="Polar residues" evidence="1">
    <location>
        <begin position="23"/>
        <end position="36"/>
    </location>
</feature>
<dbReference type="InterPro" id="IPR001480">
    <property type="entry name" value="Bulb-type_lectin_dom"/>
</dbReference>
<dbReference type="PROSITE" id="PS50927">
    <property type="entry name" value="BULB_LECTIN"/>
    <property type="match status" value="1"/>
</dbReference>
<dbReference type="SMART" id="SM00108">
    <property type="entry name" value="B_lectin"/>
    <property type="match status" value="1"/>
</dbReference>
<feature type="region of interest" description="Disordered" evidence="1">
    <location>
        <begin position="1"/>
        <end position="42"/>
    </location>
</feature>
<evidence type="ECO:0000313" key="4">
    <source>
        <dbReference type="EMBL" id="GLY88394.1"/>
    </source>
</evidence>
<evidence type="ECO:0000256" key="1">
    <source>
        <dbReference type="SAM" id="MobiDB-lite"/>
    </source>
</evidence>
<reference evidence="4" key="1">
    <citation type="submission" date="2023-03" db="EMBL/GenBank/DDBJ databases">
        <title>Actinoallomurus iriomotensis NBRC 103684.</title>
        <authorList>
            <person name="Ichikawa N."/>
            <person name="Sato H."/>
            <person name="Tonouchi N."/>
        </authorList>
    </citation>
    <scope>NUCLEOTIDE SEQUENCE</scope>
    <source>
        <strain evidence="4">NBRC 103684</strain>
    </source>
</reference>
<feature type="compositionally biased region" description="Low complexity" evidence="1">
    <location>
        <begin position="89"/>
        <end position="109"/>
    </location>
</feature>
<feature type="region of interest" description="Disordered" evidence="1">
    <location>
        <begin position="58"/>
        <end position="129"/>
    </location>
</feature>
<protein>
    <recommendedName>
        <fullName evidence="3">Bulb-type lectin domain-containing protein</fullName>
    </recommendedName>
</protein>
<keyword evidence="2" id="KW-0812">Transmembrane</keyword>
<feature type="region of interest" description="Disordered" evidence="1">
    <location>
        <begin position="151"/>
        <end position="248"/>
    </location>
</feature>
<keyword evidence="2" id="KW-0472">Membrane</keyword>
<dbReference type="AlphaFoldDB" id="A0A9W6S7B3"/>
<feature type="compositionally biased region" description="Low complexity" evidence="1">
    <location>
        <begin position="225"/>
        <end position="234"/>
    </location>
</feature>
<dbReference type="EMBL" id="BSTK01000010">
    <property type="protein sequence ID" value="GLY88394.1"/>
    <property type="molecule type" value="Genomic_DNA"/>
</dbReference>
<keyword evidence="5" id="KW-1185">Reference proteome</keyword>